<dbReference type="InterPro" id="IPR009081">
    <property type="entry name" value="PP-bd_ACP"/>
</dbReference>
<protein>
    <submittedName>
        <fullName evidence="2">Phosphopantetheine-binding protein</fullName>
    </submittedName>
</protein>
<comment type="caution">
    <text evidence="2">The sequence shown here is derived from an EMBL/GenBank/DDBJ whole genome shotgun (WGS) entry which is preliminary data.</text>
</comment>
<organism evidence="2 3">
    <name type="scientific">Pelosinus baikalensis</name>
    <dbReference type="NCBI Taxonomy" id="2892015"/>
    <lineage>
        <taxon>Bacteria</taxon>
        <taxon>Bacillati</taxon>
        <taxon>Bacillota</taxon>
        <taxon>Negativicutes</taxon>
        <taxon>Selenomonadales</taxon>
        <taxon>Sporomusaceae</taxon>
        <taxon>Pelosinus</taxon>
    </lineage>
</organism>
<sequence length="85" mass="9760">MDKNATVEERIKSIVISRLKDTEITKKITYETPLLSLGIDSILALSILVEIEEIFNIEIDDADLNMDKVKNINAYANFVREYLNK</sequence>
<gene>
    <name evidence="2" type="ORF">LMF89_14295</name>
</gene>
<accession>A0ABS8HTL2</accession>
<evidence type="ECO:0000259" key="1">
    <source>
        <dbReference type="PROSITE" id="PS50075"/>
    </source>
</evidence>
<dbReference type="PROSITE" id="PS50075">
    <property type="entry name" value="CARRIER"/>
    <property type="match status" value="1"/>
</dbReference>
<feature type="domain" description="Carrier" evidence="1">
    <location>
        <begin position="5"/>
        <end position="83"/>
    </location>
</feature>
<name>A0ABS8HTL2_9FIRM</name>
<evidence type="ECO:0000313" key="2">
    <source>
        <dbReference type="EMBL" id="MCC5466518.1"/>
    </source>
</evidence>
<dbReference type="Pfam" id="PF00550">
    <property type="entry name" value="PP-binding"/>
    <property type="match status" value="1"/>
</dbReference>
<dbReference type="InterPro" id="IPR036736">
    <property type="entry name" value="ACP-like_sf"/>
</dbReference>
<reference evidence="2" key="1">
    <citation type="submission" date="2021-11" db="EMBL/GenBank/DDBJ databases">
        <title>Description of a new species Pelosinus isolated from the bottom sediments of Lake Baikal.</title>
        <authorList>
            <person name="Zakharyuk A."/>
        </authorList>
    </citation>
    <scope>NUCLEOTIDE SEQUENCE</scope>
    <source>
        <strain evidence="2">Bkl1</strain>
    </source>
</reference>
<evidence type="ECO:0000313" key="3">
    <source>
        <dbReference type="Proteomes" id="UP001165492"/>
    </source>
</evidence>
<dbReference type="Proteomes" id="UP001165492">
    <property type="component" value="Unassembled WGS sequence"/>
</dbReference>
<dbReference type="SUPFAM" id="SSF47336">
    <property type="entry name" value="ACP-like"/>
    <property type="match status" value="1"/>
</dbReference>
<dbReference type="RefSeq" id="WP_229535661.1">
    <property type="nucleotide sequence ID" value="NZ_JAJHJB010000019.1"/>
</dbReference>
<dbReference type="EMBL" id="JAJHJB010000019">
    <property type="protein sequence ID" value="MCC5466518.1"/>
    <property type="molecule type" value="Genomic_DNA"/>
</dbReference>
<keyword evidence="3" id="KW-1185">Reference proteome</keyword>
<proteinExistence type="predicted"/>
<dbReference type="Gene3D" id="1.10.1200.10">
    <property type="entry name" value="ACP-like"/>
    <property type="match status" value="1"/>
</dbReference>